<keyword evidence="1" id="KW-0732">Signal</keyword>
<protein>
    <recommendedName>
        <fullName evidence="4">Outer membrane beta-barrel protein</fullName>
    </recommendedName>
</protein>
<dbReference type="EMBL" id="JACHFD010000002">
    <property type="protein sequence ID" value="MBB5350363.1"/>
    <property type="molecule type" value="Genomic_DNA"/>
</dbReference>
<feature type="chain" id="PRO_5032999757" description="Outer membrane beta-barrel protein" evidence="1">
    <location>
        <begin position="21"/>
        <end position="415"/>
    </location>
</feature>
<evidence type="ECO:0008006" key="4">
    <source>
        <dbReference type="Google" id="ProtNLM"/>
    </source>
</evidence>
<comment type="caution">
    <text evidence="2">The sequence shown here is derived from an EMBL/GenBank/DDBJ whole genome shotgun (WGS) entry which is preliminary data.</text>
</comment>
<keyword evidence="3" id="KW-1185">Reference proteome</keyword>
<reference evidence="2 3" key="1">
    <citation type="submission" date="2020-08" db="EMBL/GenBank/DDBJ databases">
        <title>Genomic Encyclopedia of Type Strains, Phase IV (KMG-IV): sequencing the most valuable type-strain genomes for metagenomic binning, comparative biology and taxonomic classification.</title>
        <authorList>
            <person name="Goeker M."/>
        </authorList>
    </citation>
    <scope>NUCLEOTIDE SEQUENCE [LARGE SCALE GENOMIC DNA]</scope>
    <source>
        <strain evidence="2 3">YC6886</strain>
    </source>
</reference>
<gene>
    <name evidence="2" type="ORF">HNR46_000587</name>
</gene>
<name>A0A840UZE6_9BACT</name>
<dbReference type="Proteomes" id="UP000557717">
    <property type="component" value="Unassembled WGS sequence"/>
</dbReference>
<evidence type="ECO:0000256" key="1">
    <source>
        <dbReference type="SAM" id="SignalP"/>
    </source>
</evidence>
<proteinExistence type="predicted"/>
<dbReference type="SUPFAM" id="SSF56935">
    <property type="entry name" value="Porins"/>
    <property type="match status" value="2"/>
</dbReference>
<accession>A0A840UZE6</accession>
<evidence type="ECO:0000313" key="3">
    <source>
        <dbReference type="Proteomes" id="UP000557717"/>
    </source>
</evidence>
<dbReference type="AlphaFoldDB" id="A0A840UZE6"/>
<feature type="signal peptide" evidence="1">
    <location>
        <begin position="1"/>
        <end position="20"/>
    </location>
</feature>
<sequence length="415" mass="45975">MKSHFAALLATAAALNVASAAEGLYYIGSEAQESLPLKWVVGMNAVWDDNVSPTATGAGANDEAFSLNPYVGVSFVNITPQSTLDVYARLGLIYYIDEPAAAGTDDLYPQTRVGVNWTHRFNERLRFSSRNFVSYELEPDYAYGFASSRQLDAYLYAQTDNSIGYRWTERLATYTGFNFSILDYENNVSNSDRTIWGLYQQFRYQLTPQSVVTFDYRYSQTDADGLAADSDSHYFLLGLEHRFSPNTILIARGGAQVRETDAVNGSDGTSPFVEVALRSRINDVFSIRGFARYGSEVYDTVRQTAPLGPLYDFDDRRTMRLGITGEYAISPMLSVFGGVDYITAKFDDGRLVAGAGAATLSGIDEDLVNAYLGLSVKFTDSLYGTVSYNYTDSNSDFVGYSYDRNRVSVGVRAEF</sequence>
<organism evidence="2 3">
    <name type="scientific">Haloferula luteola</name>
    <dbReference type="NCBI Taxonomy" id="595692"/>
    <lineage>
        <taxon>Bacteria</taxon>
        <taxon>Pseudomonadati</taxon>
        <taxon>Verrucomicrobiota</taxon>
        <taxon>Verrucomicrobiia</taxon>
        <taxon>Verrucomicrobiales</taxon>
        <taxon>Verrucomicrobiaceae</taxon>
        <taxon>Haloferula</taxon>
    </lineage>
</organism>
<dbReference type="RefSeq" id="WP_184015599.1">
    <property type="nucleotide sequence ID" value="NZ_JACHFD010000002.1"/>
</dbReference>
<evidence type="ECO:0000313" key="2">
    <source>
        <dbReference type="EMBL" id="MBB5350363.1"/>
    </source>
</evidence>